<sequence>MCVPMMKGSGEGDRQVGEEMRGFEVNLRDKESMRVLICSA</sequence>
<reference evidence="1 2" key="1">
    <citation type="submission" date="2018-06" db="EMBL/GenBank/DDBJ databases">
        <title>WGS assembly of Brassica rapa FPsc.</title>
        <authorList>
            <person name="Bowman J."/>
            <person name="Kohchi T."/>
            <person name="Yamato K."/>
            <person name="Jenkins J."/>
            <person name="Shu S."/>
            <person name="Ishizaki K."/>
            <person name="Yamaoka S."/>
            <person name="Nishihama R."/>
            <person name="Nakamura Y."/>
            <person name="Berger F."/>
            <person name="Adam C."/>
            <person name="Aki S."/>
            <person name="Althoff F."/>
            <person name="Araki T."/>
            <person name="Arteaga-Vazquez M."/>
            <person name="Balasubrmanian S."/>
            <person name="Bauer D."/>
            <person name="Boehm C."/>
            <person name="Briginshaw L."/>
            <person name="Caballero-Perez J."/>
            <person name="Catarino B."/>
            <person name="Chen F."/>
            <person name="Chiyoda S."/>
            <person name="Chovatia M."/>
            <person name="Davies K."/>
            <person name="Delmans M."/>
            <person name="Demura T."/>
            <person name="Dierschke T."/>
            <person name="Dolan L."/>
            <person name="Dorantes-Acosta A."/>
            <person name="Eklund D."/>
            <person name="Florent S."/>
            <person name="Flores-Sandoval E."/>
            <person name="Fujiyama A."/>
            <person name="Fukuzawa H."/>
            <person name="Galik B."/>
            <person name="Grimanelli D."/>
            <person name="Grimwood J."/>
            <person name="Grossniklaus U."/>
            <person name="Hamada T."/>
            <person name="Haseloff J."/>
            <person name="Hetherington A."/>
            <person name="Higo A."/>
            <person name="Hirakawa Y."/>
            <person name="Hundley H."/>
            <person name="Ikeda Y."/>
            <person name="Inoue K."/>
            <person name="Inoue S."/>
            <person name="Ishida S."/>
            <person name="Jia Q."/>
            <person name="Kakita M."/>
            <person name="Kanazawa T."/>
            <person name="Kawai Y."/>
            <person name="Kawashima T."/>
            <person name="Kennedy M."/>
            <person name="Kinose K."/>
            <person name="Kinoshita T."/>
            <person name="Kohara Y."/>
            <person name="Koide E."/>
            <person name="Komatsu K."/>
            <person name="Kopischke S."/>
            <person name="Kubo M."/>
            <person name="Kyozuka J."/>
            <person name="Lagercrantz U."/>
            <person name="Lin S."/>
            <person name="Lindquist E."/>
            <person name="Lipzen A."/>
            <person name="Lu C."/>
            <person name="Luna E."/>
            <person name="Martienssen R."/>
            <person name="Minamino N."/>
            <person name="Mizutani M."/>
            <person name="Mizutani M."/>
            <person name="Mochizuki N."/>
            <person name="Monte I."/>
            <person name="Mosher R."/>
            <person name="Nagasaki H."/>
            <person name="Nakagami H."/>
            <person name="Naramoto S."/>
            <person name="Nishitani K."/>
            <person name="Ohtani M."/>
            <person name="Okamoto T."/>
            <person name="Okumura M."/>
            <person name="Phillips J."/>
            <person name="Pollak B."/>
            <person name="Reinders A."/>
            <person name="Roevekamp M."/>
            <person name="Sano R."/>
            <person name="Sawa S."/>
            <person name="Schmid M."/>
            <person name="Shirakawa M."/>
            <person name="Solano R."/>
            <person name="Spunde A."/>
            <person name="Suetsugu N."/>
            <person name="Sugano S."/>
            <person name="Sugiyama A."/>
            <person name="Sun R."/>
            <person name="Suzuki Y."/>
            <person name="Takenaka M."/>
            <person name="Takezawa D."/>
            <person name="Tomogane H."/>
            <person name="Tsuzuki M."/>
            <person name="Ueda T."/>
            <person name="Umeda M."/>
            <person name="Ward J."/>
            <person name="Watanabe Y."/>
            <person name="Yazaki K."/>
            <person name="Yokoyama R."/>
            <person name="Yoshitake Y."/>
            <person name="Yotsui I."/>
            <person name="Zachgo S."/>
            <person name="Schmutz J."/>
        </authorList>
    </citation>
    <scope>NUCLEOTIDE SEQUENCE [LARGE SCALE GENOMIC DNA]</scope>
    <source>
        <strain evidence="2">cv. B-3</strain>
    </source>
</reference>
<evidence type="ECO:0000313" key="1">
    <source>
        <dbReference type="EMBL" id="RID64376.1"/>
    </source>
</evidence>
<protein>
    <submittedName>
        <fullName evidence="1">Uncharacterized protein</fullName>
    </submittedName>
</protein>
<gene>
    <name evidence="1" type="ORF">BRARA_E03317</name>
</gene>
<organism evidence="1 2">
    <name type="scientific">Brassica campestris</name>
    <name type="common">Field mustard</name>
    <dbReference type="NCBI Taxonomy" id="3711"/>
    <lineage>
        <taxon>Eukaryota</taxon>
        <taxon>Viridiplantae</taxon>
        <taxon>Streptophyta</taxon>
        <taxon>Embryophyta</taxon>
        <taxon>Tracheophyta</taxon>
        <taxon>Spermatophyta</taxon>
        <taxon>Magnoliopsida</taxon>
        <taxon>eudicotyledons</taxon>
        <taxon>Gunneridae</taxon>
        <taxon>Pentapetalae</taxon>
        <taxon>rosids</taxon>
        <taxon>malvids</taxon>
        <taxon>Brassicales</taxon>
        <taxon>Brassicaceae</taxon>
        <taxon>Brassiceae</taxon>
        <taxon>Brassica</taxon>
    </lineage>
</organism>
<dbReference type="Proteomes" id="UP000264353">
    <property type="component" value="Chromosome A5"/>
</dbReference>
<evidence type="ECO:0000313" key="2">
    <source>
        <dbReference type="Proteomes" id="UP000264353"/>
    </source>
</evidence>
<proteinExistence type="predicted"/>
<accession>A0A397ZMT2</accession>
<name>A0A397ZMT2_BRACM</name>
<dbReference type="AlphaFoldDB" id="A0A397ZMT2"/>
<dbReference type="EMBL" id="CM010632">
    <property type="protein sequence ID" value="RID64376.1"/>
    <property type="molecule type" value="Genomic_DNA"/>
</dbReference>